<protein>
    <submittedName>
        <fullName evidence="2">Uncharacterized protein</fullName>
    </submittedName>
</protein>
<evidence type="ECO:0000313" key="2">
    <source>
        <dbReference type="EMBL" id="KKM45755.1"/>
    </source>
</evidence>
<dbReference type="Proteomes" id="UP000052979">
    <property type="component" value="Unassembled WGS sequence"/>
</dbReference>
<sequence>MIFWIVCGAAMVILGGYASHRGWITLGFRKPRSSGGSGVFGELIEAFHPGHSYVAEEINRDRIVVEGSVPYCYGVDSDDLLASGNTGESTFSHASHVEARKKDDNA</sequence>
<dbReference type="AlphaFoldDB" id="A0A0U1PT99"/>
<organism evidence="2 3">
    <name type="scientific">Rathayibacter toxicus</name>
    <dbReference type="NCBI Taxonomy" id="145458"/>
    <lineage>
        <taxon>Bacteria</taxon>
        <taxon>Bacillati</taxon>
        <taxon>Actinomycetota</taxon>
        <taxon>Actinomycetes</taxon>
        <taxon>Micrococcales</taxon>
        <taxon>Microbacteriaceae</taxon>
        <taxon>Rathayibacter</taxon>
    </lineage>
</organism>
<keyword evidence="3" id="KW-1185">Reference proteome</keyword>
<name>A0A0U1PT99_9MICO</name>
<feature type="region of interest" description="Disordered" evidence="1">
    <location>
        <begin position="87"/>
        <end position="106"/>
    </location>
</feature>
<feature type="compositionally biased region" description="Basic and acidic residues" evidence="1">
    <location>
        <begin position="95"/>
        <end position="106"/>
    </location>
</feature>
<proteinExistence type="predicted"/>
<dbReference type="PATRIC" id="fig|145458.8.peg.1453"/>
<accession>A0A0U1PT99</accession>
<evidence type="ECO:0000313" key="3">
    <source>
        <dbReference type="Proteomes" id="UP000052979"/>
    </source>
</evidence>
<dbReference type="EMBL" id="LBFI01000032">
    <property type="protein sequence ID" value="KKM45755.1"/>
    <property type="molecule type" value="Genomic_DNA"/>
</dbReference>
<evidence type="ECO:0000256" key="1">
    <source>
        <dbReference type="SAM" id="MobiDB-lite"/>
    </source>
</evidence>
<reference evidence="2 3" key="1">
    <citation type="submission" date="2015-04" db="EMBL/GenBank/DDBJ databases">
        <title>Draft genome sequence of Rathayibacter toxicus strain FH-142 (AKA 70134 or CS 32), a Western Australian isolate.</title>
        <authorList>
            <consortium name="Consortium for Microbial Forensics and Genomics (microFORGE)"/>
            <person name="Knight B.M."/>
            <person name="Roberts D.P."/>
            <person name="Lin D."/>
            <person name="Hari K."/>
            <person name="Fletcher J."/>
            <person name="Melcher U."/>
            <person name="Blagden T."/>
            <person name="Luster D.G."/>
            <person name="Sechler A.J."/>
            <person name="Schneider W.L."/>
            <person name="Winegar R.A."/>
        </authorList>
    </citation>
    <scope>NUCLEOTIDE SEQUENCE [LARGE SCALE GENOMIC DNA]</scope>
    <source>
        <strain evidence="2 3">FH142</strain>
    </source>
</reference>
<comment type="caution">
    <text evidence="2">The sequence shown here is derived from an EMBL/GenBank/DDBJ whole genome shotgun (WGS) entry which is preliminary data.</text>
</comment>
<gene>
    <name evidence="2" type="ORF">VT73_06315</name>
</gene>